<reference evidence="4 5" key="1">
    <citation type="journal article" date="2015" name="BMC Genomics">
        <title>Insights from the genome of Ophiocordyceps polyrhachis-furcata to pathogenicity and host specificity in insect fungi.</title>
        <authorList>
            <person name="Wichadakul D."/>
            <person name="Kobmoo N."/>
            <person name="Ingsriswang S."/>
            <person name="Tangphatsornruang S."/>
            <person name="Chantasingh D."/>
            <person name="Luangsa-ard J.J."/>
            <person name="Eurwilaichitr L."/>
        </authorList>
    </citation>
    <scope>NUCLEOTIDE SEQUENCE [LARGE SCALE GENOMIC DNA]</scope>
    <source>
        <strain evidence="4 5">BCC 54312</strain>
    </source>
</reference>
<feature type="compositionally biased region" description="Polar residues" evidence="2">
    <location>
        <begin position="121"/>
        <end position="131"/>
    </location>
</feature>
<keyword evidence="5" id="KW-1185">Reference proteome</keyword>
<comment type="caution">
    <text evidence="4">The sequence shown here is derived from an EMBL/GenBank/DDBJ whole genome shotgun (WGS) entry which is preliminary data.</text>
</comment>
<feature type="region of interest" description="Disordered" evidence="2">
    <location>
        <begin position="293"/>
        <end position="320"/>
    </location>
</feature>
<gene>
    <name evidence="4" type="ORF">L249_5355</name>
</gene>
<dbReference type="AlphaFoldDB" id="A0A367L973"/>
<evidence type="ECO:0008006" key="6">
    <source>
        <dbReference type="Google" id="ProtNLM"/>
    </source>
</evidence>
<feature type="compositionally biased region" description="Pro residues" evidence="2">
    <location>
        <begin position="295"/>
        <end position="316"/>
    </location>
</feature>
<evidence type="ECO:0000256" key="1">
    <source>
        <dbReference type="ARBA" id="ARBA00008359"/>
    </source>
</evidence>
<dbReference type="Proteomes" id="UP000253664">
    <property type="component" value="Unassembled WGS sequence"/>
</dbReference>
<dbReference type="PANTHER" id="PTHR28027:SF2">
    <property type="entry name" value="TRANSCRIPTIONAL REGULATOR MIT1"/>
    <property type="match status" value="1"/>
</dbReference>
<evidence type="ECO:0000313" key="4">
    <source>
        <dbReference type="EMBL" id="RCI10975.1"/>
    </source>
</evidence>
<feature type="signal peptide" evidence="3">
    <location>
        <begin position="1"/>
        <end position="31"/>
    </location>
</feature>
<dbReference type="OrthoDB" id="5319641at2759"/>
<feature type="chain" id="PRO_5016704812" description="Gti1/Pac2 family protein" evidence="3">
    <location>
        <begin position="32"/>
        <end position="390"/>
    </location>
</feature>
<dbReference type="EMBL" id="LKCN02000011">
    <property type="protein sequence ID" value="RCI10975.1"/>
    <property type="molecule type" value="Genomic_DNA"/>
</dbReference>
<protein>
    <recommendedName>
        <fullName evidence="6">Gti1/Pac2 family protein</fullName>
    </recommendedName>
</protein>
<organism evidence="4 5">
    <name type="scientific">Ophiocordyceps polyrhachis-furcata BCC 54312</name>
    <dbReference type="NCBI Taxonomy" id="1330021"/>
    <lineage>
        <taxon>Eukaryota</taxon>
        <taxon>Fungi</taxon>
        <taxon>Dikarya</taxon>
        <taxon>Ascomycota</taxon>
        <taxon>Pezizomycotina</taxon>
        <taxon>Sordariomycetes</taxon>
        <taxon>Hypocreomycetidae</taxon>
        <taxon>Hypocreales</taxon>
        <taxon>Ophiocordycipitaceae</taxon>
        <taxon>Ophiocordyceps</taxon>
    </lineage>
</organism>
<dbReference type="InterPro" id="IPR018608">
    <property type="entry name" value="Gti1/Pac2"/>
</dbReference>
<proteinExistence type="inferred from homology"/>
<keyword evidence="3" id="KW-0732">Signal</keyword>
<evidence type="ECO:0000256" key="3">
    <source>
        <dbReference type="SAM" id="SignalP"/>
    </source>
</evidence>
<sequence>MASQSNPLSPTWHGFIASAVDALLLFEASLAGMISHVPRRPHDRERQDLIKSGSVFIYEENSSGIKRWTDGVSWSPSRILANFLIYRELEKPFPPGEKKRALKKKKTSSAGISKGEGSSRPDASNVASTASGAPMNKEMERALIGSLIDSYPFKQGGLVKKTISVTYRGVPHHLVSYYNVDDVISGRLGTPSQDLAFKDVVPRRELITSQNFRAPIDEIDYSPEGSHALCNAAPNGHHEFGNNSGSILQRAWQPPMQNVQVPNYGTAAYTFQPGPHDSYNPFPMNVPMASSMQAPLPPSMPPPSAPTPLSYAPPPSHYTLDPSRASRLGGYYAPHRQSPINGHDGQNKMETHGVSADDVGSQQYAMDDSGANWAFDPIDGSHYVSGAQGI</sequence>
<comment type="similarity">
    <text evidence="1">Belongs to the MIT1/WOR1 family.</text>
</comment>
<dbReference type="PANTHER" id="PTHR28027">
    <property type="entry name" value="TRANSCRIPTIONAL REGULATOR MIT1"/>
    <property type="match status" value="1"/>
</dbReference>
<evidence type="ECO:0000256" key="2">
    <source>
        <dbReference type="SAM" id="MobiDB-lite"/>
    </source>
</evidence>
<dbReference type="Pfam" id="PF09729">
    <property type="entry name" value="Gti1_Pac2"/>
    <property type="match status" value="1"/>
</dbReference>
<feature type="region of interest" description="Disordered" evidence="2">
    <location>
        <begin position="96"/>
        <end position="134"/>
    </location>
</feature>
<accession>A0A367L973</accession>
<name>A0A367L973_9HYPO</name>
<evidence type="ECO:0000313" key="5">
    <source>
        <dbReference type="Proteomes" id="UP000253664"/>
    </source>
</evidence>
<dbReference type="GO" id="GO:0003677">
    <property type="term" value="F:DNA binding"/>
    <property type="evidence" value="ECO:0007669"/>
    <property type="project" value="TreeGrafter"/>
</dbReference>